<evidence type="ECO:0000313" key="3">
    <source>
        <dbReference type="EMBL" id="TWT51202.1"/>
    </source>
</evidence>
<dbReference type="InterPro" id="IPR011453">
    <property type="entry name" value="DUF1559"/>
</dbReference>
<evidence type="ECO:0000256" key="1">
    <source>
        <dbReference type="SAM" id="Phobius"/>
    </source>
</evidence>
<comment type="caution">
    <text evidence="3">The sequence shown here is derived from an EMBL/GenBank/DDBJ whole genome shotgun (WGS) entry which is preliminary data.</text>
</comment>
<sequence length="285" mass="30971">MQSSHSPTHCRSYTGFTLVELLVVIAIIGVLMGMAVPAMQNMRELSRRSNCQYNLAELSLAISAYDARHGHLPAGTVNDSAPIRSVAEGFHHNWISGLLETMDAQPIDQAVDRSVSVYDVKNTPVRMLRMPRLLCPSASVIRENTTCYAGIHASTETPIDETNDGVFILNRPTTTDDITDGLSYTLFVGEKLSRYEEDLGWISGTRSSLRNTGHAINAERKRLQETLASDVPTPPLYVGGLVSDHPAGVHLLLGSGEVRFGGESMDQRILEQMAAKADGALPPGN</sequence>
<feature type="transmembrane region" description="Helical" evidence="1">
    <location>
        <begin position="12"/>
        <end position="38"/>
    </location>
</feature>
<dbReference type="Pfam" id="PF07596">
    <property type="entry name" value="SBP_bac_10"/>
    <property type="match status" value="1"/>
</dbReference>
<dbReference type="InterPro" id="IPR012902">
    <property type="entry name" value="N_methyl_site"/>
</dbReference>
<reference evidence="3 4" key="1">
    <citation type="submission" date="2019-02" db="EMBL/GenBank/DDBJ databases">
        <title>Deep-cultivation of Planctomycetes and their phenomic and genomic characterization uncovers novel biology.</title>
        <authorList>
            <person name="Wiegand S."/>
            <person name="Jogler M."/>
            <person name="Boedeker C."/>
            <person name="Pinto D."/>
            <person name="Vollmers J."/>
            <person name="Rivas-Marin E."/>
            <person name="Kohn T."/>
            <person name="Peeters S.H."/>
            <person name="Heuer A."/>
            <person name="Rast P."/>
            <person name="Oberbeckmann S."/>
            <person name="Bunk B."/>
            <person name="Jeske O."/>
            <person name="Meyerdierks A."/>
            <person name="Storesund J.E."/>
            <person name="Kallscheuer N."/>
            <person name="Luecker S."/>
            <person name="Lage O.M."/>
            <person name="Pohl T."/>
            <person name="Merkel B.J."/>
            <person name="Hornburger P."/>
            <person name="Mueller R.-W."/>
            <person name="Bruemmer F."/>
            <person name="Labrenz M."/>
            <person name="Spormann A.M."/>
            <person name="Op Den Camp H."/>
            <person name="Overmann J."/>
            <person name="Amann R."/>
            <person name="Jetten M.S.M."/>
            <person name="Mascher T."/>
            <person name="Medema M.H."/>
            <person name="Devos D.P."/>
            <person name="Kaster A.-K."/>
            <person name="Ovreas L."/>
            <person name="Rohde M."/>
            <person name="Galperin M.Y."/>
            <person name="Jogler C."/>
        </authorList>
    </citation>
    <scope>NUCLEOTIDE SEQUENCE [LARGE SCALE GENOMIC DNA]</scope>
    <source>
        <strain evidence="3 4">Pla22</strain>
    </source>
</reference>
<dbReference type="Proteomes" id="UP000316598">
    <property type="component" value="Unassembled WGS sequence"/>
</dbReference>
<keyword evidence="4" id="KW-1185">Reference proteome</keyword>
<keyword evidence="1" id="KW-0472">Membrane</keyword>
<dbReference type="RefSeq" id="WP_146516295.1">
    <property type="nucleotide sequence ID" value="NZ_SJPI01000002.1"/>
</dbReference>
<dbReference type="OrthoDB" id="255848at2"/>
<dbReference type="InterPro" id="IPR045584">
    <property type="entry name" value="Pilin-like"/>
</dbReference>
<accession>A0A5C5WN35</accession>
<dbReference type="SUPFAM" id="SSF54523">
    <property type="entry name" value="Pili subunits"/>
    <property type="match status" value="1"/>
</dbReference>
<proteinExistence type="predicted"/>
<protein>
    <submittedName>
        <fullName evidence="3">Putative major pilin subunit</fullName>
    </submittedName>
</protein>
<dbReference type="EMBL" id="SJPI01000002">
    <property type="protein sequence ID" value="TWT51202.1"/>
    <property type="molecule type" value="Genomic_DNA"/>
</dbReference>
<dbReference type="NCBIfam" id="TIGR02532">
    <property type="entry name" value="IV_pilin_GFxxxE"/>
    <property type="match status" value="1"/>
</dbReference>
<keyword evidence="1" id="KW-0812">Transmembrane</keyword>
<dbReference type="AlphaFoldDB" id="A0A5C5WN35"/>
<organism evidence="3 4">
    <name type="scientific">Rubripirellula amarantea</name>
    <dbReference type="NCBI Taxonomy" id="2527999"/>
    <lineage>
        <taxon>Bacteria</taxon>
        <taxon>Pseudomonadati</taxon>
        <taxon>Planctomycetota</taxon>
        <taxon>Planctomycetia</taxon>
        <taxon>Pirellulales</taxon>
        <taxon>Pirellulaceae</taxon>
        <taxon>Rubripirellula</taxon>
    </lineage>
</organism>
<evidence type="ECO:0000313" key="4">
    <source>
        <dbReference type="Proteomes" id="UP000316598"/>
    </source>
</evidence>
<dbReference type="PANTHER" id="PTHR30093:SF2">
    <property type="entry name" value="TYPE II SECRETION SYSTEM PROTEIN H"/>
    <property type="match status" value="1"/>
</dbReference>
<dbReference type="PROSITE" id="PS00409">
    <property type="entry name" value="PROKAR_NTER_METHYL"/>
    <property type="match status" value="1"/>
</dbReference>
<dbReference type="Gene3D" id="3.30.700.10">
    <property type="entry name" value="Glycoprotein, Type 4 Pilin"/>
    <property type="match status" value="1"/>
</dbReference>
<dbReference type="PANTHER" id="PTHR30093">
    <property type="entry name" value="GENERAL SECRETION PATHWAY PROTEIN G"/>
    <property type="match status" value="1"/>
</dbReference>
<keyword evidence="1" id="KW-1133">Transmembrane helix</keyword>
<evidence type="ECO:0000259" key="2">
    <source>
        <dbReference type="Pfam" id="PF07596"/>
    </source>
</evidence>
<gene>
    <name evidence="3" type="ORF">Pla22_39790</name>
</gene>
<feature type="domain" description="DUF1559" evidence="2">
    <location>
        <begin position="40"/>
        <end position="267"/>
    </location>
</feature>
<dbReference type="Pfam" id="PF07963">
    <property type="entry name" value="N_methyl"/>
    <property type="match status" value="1"/>
</dbReference>
<name>A0A5C5WN35_9BACT</name>